<dbReference type="GO" id="GO:0005737">
    <property type="term" value="C:cytoplasm"/>
    <property type="evidence" value="ECO:0007669"/>
    <property type="project" value="UniProtKB-SubCell"/>
</dbReference>
<evidence type="ECO:0000256" key="3">
    <source>
        <dbReference type="ARBA" id="ARBA00005043"/>
    </source>
</evidence>
<reference evidence="13" key="1">
    <citation type="submission" date="2017-02" db="UniProtKB">
        <authorList>
            <consortium name="WormBaseParasite"/>
        </authorList>
    </citation>
    <scope>IDENTIFICATION</scope>
</reference>
<evidence type="ECO:0000256" key="8">
    <source>
        <dbReference type="ARBA" id="ARBA00022694"/>
    </source>
</evidence>
<proteinExistence type="inferred from homology"/>
<keyword evidence="12" id="KW-1185">Reference proteome</keyword>
<keyword evidence="9" id="KW-0677">Repeat</keyword>
<dbReference type="PANTHER" id="PTHR44111:SF1">
    <property type="entry name" value="ELONGATOR COMPLEX PROTEIN 2"/>
    <property type="match status" value="1"/>
</dbReference>
<comment type="subcellular location">
    <subcellularLocation>
        <location evidence="2">Cytoplasm</location>
    </subcellularLocation>
    <subcellularLocation>
        <location evidence="1">Nucleus</location>
    </subcellularLocation>
</comment>
<dbReference type="SMART" id="SM00320">
    <property type="entry name" value="WD40"/>
    <property type="match status" value="2"/>
</dbReference>
<protein>
    <recommendedName>
        <fullName evidence="5">Elongator complex protein 2</fullName>
    </recommendedName>
</protein>
<evidence type="ECO:0000256" key="7">
    <source>
        <dbReference type="ARBA" id="ARBA00022574"/>
    </source>
</evidence>
<dbReference type="SUPFAM" id="SSF50978">
    <property type="entry name" value="WD40 repeat-like"/>
    <property type="match status" value="1"/>
</dbReference>
<evidence type="ECO:0000313" key="12">
    <source>
        <dbReference type="Proteomes" id="UP000267096"/>
    </source>
</evidence>
<keyword evidence="6" id="KW-0963">Cytoplasm</keyword>
<sequence length="122" mass="14186">MEFQVLQLNLKASQQAHASILLWDTDQWEHRAELIHHHLTVTQLEFSHNDSMLLSVSRDRTFALYGCDSSSDAFDWRLLKASSKTDGVHSRIIWTCSWSSDDRYFATGARDKKVHHLVMTLR</sequence>
<dbReference type="Pfam" id="PF00400">
    <property type="entry name" value="WD40"/>
    <property type="match status" value="2"/>
</dbReference>
<dbReference type="PANTHER" id="PTHR44111">
    <property type="entry name" value="ELONGATOR COMPLEX PROTEIN 2"/>
    <property type="match status" value="1"/>
</dbReference>
<dbReference type="Gene3D" id="2.130.10.10">
    <property type="entry name" value="YVTN repeat-like/Quinoprotein amine dehydrogenase"/>
    <property type="match status" value="1"/>
</dbReference>
<reference evidence="11 12" key="2">
    <citation type="submission" date="2018-11" db="EMBL/GenBank/DDBJ databases">
        <authorList>
            <consortium name="Pathogen Informatics"/>
        </authorList>
    </citation>
    <scope>NUCLEOTIDE SEQUENCE [LARGE SCALE GENOMIC DNA]</scope>
</reference>
<dbReference type="AlphaFoldDB" id="A0A0M3JJD7"/>
<gene>
    <name evidence="11" type="ORF">ASIM_LOCUS7514</name>
</gene>
<comment type="pathway">
    <text evidence="3">tRNA modification; 5-methoxycarbonylmethyl-2-thiouridine-tRNA biosynthesis.</text>
</comment>
<evidence type="ECO:0000313" key="11">
    <source>
        <dbReference type="EMBL" id="VDK29371.1"/>
    </source>
</evidence>
<accession>A0A0M3JJD7</accession>
<evidence type="ECO:0000256" key="1">
    <source>
        <dbReference type="ARBA" id="ARBA00004123"/>
    </source>
</evidence>
<dbReference type="GO" id="GO:0002098">
    <property type="term" value="P:tRNA wobble uridine modification"/>
    <property type="evidence" value="ECO:0007669"/>
    <property type="project" value="InterPro"/>
</dbReference>
<dbReference type="OrthoDB" id="27911at2759"/>
<dbReference type="WBParaSite" id="ASIM_0000775601-mRNA-1">
    <property type="protein sequence ID" value="ASIM_0000775601-mRNA-1"/>
    <property type="gene ID" value="ASIM_0000775601"/>
</dbReference>
<dbReference type="Proteomes" id="UP000267096">
    <property type="component" value="Unassembled WGS sequence"/>
</dbReference>
<dbReference type="InterPro" id="IPR037289">
    <property type="entry name" value="Elp2"/>
</dbReference>
<evidence type="ECO:0000256" key="9">
    <source>
        <dbReference type="ARBA" id="ARBA00022737"/>
    </source>
</evidence>
<evidence type="ECO:0000256" key="6">
    <source>
        <dbReference type="ARBA" id="ARBA00022490"/>
    </source>
</evidence>
<dbReference type="InterPro" id="IPR036322">
    <property type="entry name" value="WD40_repeat_dom_sf"/>
</dbReference>
<evidence type="ECO:0000256" key="5">
    <source>
        <dbReference type="ARBA" id="ARBA00020267"/>
    </source>
</evidence>
<dbReference type="UniPathway" id="UPA00988"/>
<evidence type="ECO:0000313" key="13">
    <source>
        <dbReference type="WBParaSite" id="ASIM_0000775601-mRNA-1"/>
    </source>
</evidence>
<dbReference type="EMBL" id="UYRR01018307">
    <property type="protein sequence ID" value="VDK29371.1"/>
    <property type="molecule type" value="Genomic_DNA"/>
</dbReference>
<dbReference type="InterPro" id="IPR015943">
    <property type="entry name" value="WD40/YVTN_repeat-like_dom_sf"/>
</dbReference>
<name>A0A0M3JJD7_ANISI</name>
<evidence type="ECO:0000256" key="4">
    <source>
        <dbReference type="ARBA" id="ARBA00005881"/>
    </source>
</evidence>
<dbReference type="GO" id="GO:0033588">
    <property type="term" value="C:elongator holoenzyme complex"/>
    <property type="evidence" value="ECO:0007669"/>
    <property type="project" value="InterPro"/>
</dbReference>
<evidence type="ECO:0000256" key="2">
    <source>
        <dbReference type="ARBA" id="ARBA00004496"/>
    </source>
</evidence>
<keyword evidence="7" id="KW-0853">WD repeat</keyword>
<evidence type="ECO:0000256" key="10">
    <source>
        <dbReference type="ARBA" id="ARBA00023242"/>
    </source>
</evidence>
<dbReference type="InterPro" id="IPR001680">
    <property type="entry name" value="WD40_rpt"/>
</dbReference>
<keyword evidence="8" id="KW-0819">tRNA processing</keyword>
<comment type="similarity">
    <text evidence="4">Belongs to the WD repeat ELP2 family.</text>
</comment>
<keyword evidence="10" id="KW-0539">Nucleus</keyword>
<dbReference type="GO" id="GO:0005634">
    <property type="term" value="C:nucleus"/>
    <property type="evidence" value="ECO:0007669"/>
    <property type="project" value="UniProtKB-SubCell"/>
</dbReference>
<organism evidence="13">
    <name type="scientific">Anisakis simplex</name>
    <name type="common">Herring worm</name>
    <dbReference type="NCBI Taxonomy" id="6269"/>
    <lineage>
        <taxon>Eukaryota</taxon>
        <taxon>Metazoa</taxon>
        <taxon>Ecdysozoa</taxon>
        <taxon>Nematoda</taxon>
        <taxon>Chromadorea</taxon>
        <taxon>Rhabditida</taxon>
        <taxon>Spirurina</taxon>
        <taxon>Ascaridomorpha</taxon>
        <taxon>Ascaridoidea</taxon>
        <taxon>Anisakidae</taxon>
        <taxon>Anisakis</taxon>
        <taxon>Anisakis simplex complex</taxon>
    </lineage>
</organism>